<dbReference type="SUPFAM" id="SSF50677">
    <property type="entry name" value="ValRS/IleRS/LeuRS editing domain"/>
    <property type="match status" value="1"/>
</dbReference>
<organism evidence="15 16">
    <name type="scientific">Laccaria amethystina LaAM-08-1</name>
    <dbReference type="NCBI Taxonomy" id="1095629"/>
    <lineage>
        <taxon>Eukaryota</taxon>
        <taxon>Fungi</taxon>
        <taxon>Dikarya</taxon>
        <taxon>Basidiomycota</taxon>
        <taxon>Agaricomycotina</taxon>
        <taxon>Agaricomycetes</taxon>
        <taxon>Agaricomycetidae</taxon>
        <taxon>Agaricales</taxon>
        <taxon>Agaricineae</taxon>
        <taxon>Hydnangiaceae</taxon>
        <taxon>Laccaria</taxon>
    </lineage>
</organism>
<dbReference type="InterPro" id="IPR023585">
    <property type="entry name" value="Ile-tRNA-ligase_type1"/>
</dbReference>
<dbReference type="InterPro" id="IPR013155">
    <property type="entry name" value="M/V/L/I-tRNA-synth_anticd-bd"/>
</dbReference>
<dbReference type="NCBIfam" id="TIGR00392">
    <property type="entry name" value="ileS"/>
    <property type="match status" value="1"/>
</dbReference>
<dbReference type="Pfam" id="PF00133">
    <property type="entry name" value="tRNA-synt_1"/>
    <property type="match status" value="1"/>
</dbReference>
<reference evidence="16" key="2">
    <citation type="submission" date="2015-01" db="EMBL/GenBank/DDBJ databases">
        <title>Evolutionary Origins and Diversification of the Mycorrhizal Mutualists.</title>
        <authorList>
            <consortium name="DOE Joint Genome Institute"/>
            <consortium name="Mycorrhizal Genomics Consortium"/>
            <person name="Kohler A."/>
            <person name="Kuo A."/>
            <person name="Nagy L.G."/>
            <person name="Floudas D."/>
            <person name="Copeland A."/>
            <person name="Barry K.W."/>
            <person name="Cichocki N."/>
            <person name="Veneault-Fourrey C."/>
            <person name="LaButti K."/>
            <person name="Lindquist E.A."/>
            <person name="Lipzen A."/>
            <person name="Lundell T."/>
            <person name="Morin E."/>
            <person name="Murat C."/>
            <person name="Riley R."/>
            <person name="Ohm R."/>
            <person name="Sun H."/>
            <person name="Tunlid A."/>
            <person name="Henrissat B."/>
            <person name="Grigoriev I.V."/>
            <person name="Hibbett D.S."/>
            <person name="Martin F."/>
        </authorList>
    </citation>
    <scope>NUCLEOTIDE SEQUENCE [LARGE SCALE GENOMIC DNA]</scope>
    <source>
        <strain evidence="16">LaAM-08-1</strain>
    </source>
</reference>
<evidence type="ECO:0000256" key="10">
    <source>
        <dbReference type="ARBA" id="ARBA00048359"/>
    </source>
</evidence>
<dbReference type="STRING" id="1095629.A0A0C9XD90"/>
<dbReference type="GO" id="GO:0005739">
    <property type="term" value="C:mitochondrion"/>
    <property type="evidence" value="ECO:0007669"/>
    <property type="project" value="UniProtKB-SubCell"/>
</dbReference>
<dbReference type="PRINTS" id="PR00984">
    <property type="entry name" value="TRNASYNTHILE"/>
</dbReference>
<evidence type="ECO:0000313" key="16">
    <source>
        <dbReference type="Proteomes" id="UP000054477"/>
    </source>
</evidence>
<dbReference type="GO" id="GO:0004822">
    <property type="term" value="F:isoleucine-tRNA ligase activity"/>
    <property type="evidence" value="ECO:0007669"/>
    <property type="project" value="UniProtKB-EC"/>
</dbReference>
<dbReference type="PANTHER" id="PTHR42765:SF1">
    <property type="entry name" value="ISOLEUCINE--TRNA LIGASE, MITOCHONDRIAL"/>
    <property type="match status" value="1"/>
</dbReference>
<dbReference type="CDD" id="cd07960">
    <property type="entry name" value="Anticodon_Ia_Ile_BEm"/>
    <property type="match status" value="1"/>
</dbReference>
<evidence type="ECO:0000256" key="8">
    <source>
        <dbReference type="ARBA" id="ARBA00023146"/>
    </source>
</evidence>
<dbReference type="SUPFAM" id="SSF47323">
    <property type="entry name" value="Anticodon-binding domain of a subclass of class I aminoacyl-tRNA synthetases"/>
    <property type="match status" value="1"/>
</dbReference>
<comment type="similarity">
    <text evidence="2 12">Belongs to the class-I aminoacyl-tRNA synthetase family.</text>
</comment>
<evidence type="ECO:0000256" key="6">
    <source>
        <dbReference type="ARBA" id="ARBA00022840"/>
    </source>
</evidence>
<dbReference type="HOGENOM" id="CLU_001493_7_2_1"/>
<comment type="subcellular location">
    <subcellularLocation>
        <location evidence="1">Mitochondrion</location>
    </subcellularLocation>
</comment>
<dbReference type="Gene3D" id="1.10.730.20">
    <property type="match status" value="1"/>
</dbReference>
<keyword evidence="16" id="KW-1185">Reference proteome</keyword>
<dbReference type="InterPro" id="IPR002300">
    <property type="entry name" value="aa-tRNA-synth_Ia"/>
</dbReference>
<evidence type="ECO:0000256" key="2">
    <source>
        <dbReference type="ARBA" id="ARBA00005594"/>
    </source>
</evidence>
<comment type="catalytic activity">
    <reaction evidence="10">
        <text>tRNA(Ile) + L-isoleucine + ATP = L-isoleucyl-tRNA(Ile) + AMP + diphosphate</text>
        <dbReference type="Rhea" id="RHEA:11060"/>
        <dbReference type="Rhea" id="RHEA-COMP:9666"/>
        <dbReference type="Rhea" id="RHEA-COMP:9695"/>
        <dbReference type="ChEBI" id="CHEBI:30616"/>
        <dbReference type="ChEBI" id="CHEBI:33019"/>
        <dbReference type="ChEBI" id="CHEBI:58045"/>
        <dbReference type="ChEBI" id="CHEBI:78442"/>
        <dbReference type="ChEBI" id="CHEBI:78528"/>
        <dbReference type="ChEBI" id="CHEBI:456215"/>
        <dbReference type="EC" id="6.1.1.5"/>
    </reaction>
</comment>
<dbReference type="GO" id="GO:0002161">
    <property type="term" value="F:aminoacyl-tRNA deacylase activity"/>
    <property type="evidence" value="ECO:0007669"/>
    <property type="project" value="InterPro"/>
</dbReference>
<evidence type="ECO:0000256" key="4">
    <source>
        <dbReference type="ARBA" id="ARBA00022598"/>
    </source>
</evidence>
<dbReference type="GO" id="GO:0000049">
    <property type="term" value="F:tRNA binding"/>
    <property type="evidence" value="ECO:0007669"/>
    <property type="project" value="InterPro"/>
</dbReference>
<dbReference type="Pfam" id="PF08264">
    <property type="entry name" value="Anticodon_1"/>
    <property type="match status" value="1"/>
</dbReference>
<evidence type="ECO:0000259" key="13">
    <source>
        <dbReference type="Pfam" id="PF00133"/>
    </source>
</evidence>
<gene>
    <name evidence="15" type="ORF">K443DRAFT_96177</name>
</gene>
<dbReference type="Gene3D" id="3.90.740.10">
    <property type="entry name" value="Valyl/Leucyl/Isoleucyl-tRNA synthetase, editing domain"/>
    <property type="match status" value="1"/>
</dbReference>
<dbReference type="Proteomes" id="UP000054477">
    <property type="component" value="Unassembled WGS sequence"/>
</dbReference>
<evidence type="ECO:0000256" key="7">
    <source>
        <dbReference type="ARBA" id="ARBA00022917"/>
    </source>
</evidence>
<evidence type="ECO:0000256" key="12">
    <source>
        <dbReference type="RuleBase" id="RU363035"/>
    </source>
</evidence>
<keyword evidence="7 12" id="KW-0648">Protein biosynthesis</keyword>
<evidence type="ECO:0000256" key="1">
    <source>
        <dbReference type="ARBA" id="ARBA00004173"/>
    </source>
</evidence>
<dbReference type="GO" id="GO:0005524">
    <property type="term" value="F:ATP binding"/>
    <property type="evidence" value="ECO:0007669"/>
    <property type="project" value="UniProtKB-KW"/>
</dbReference>
<evidence type="ECO:0000256" key="9">
    <source>
        <dbReference type="ARBA" id="ARBA00032665"/>
    </source>
</evidence>
<proteinExistence type="inferred from homology"/>
<dbReference type="InterPro" id="IPR050081">
    <property type="entry name" value="Ile-tRNA_ligase"/>
</dbReference>
<dbReference type="Gene3D" id="1.10.10.830">
    <property type="entry name" value="Ile-tRNA synthetase CP2 domain-like"/>
    <property type="match status" value="1"/>
</dbReference>
<dbReference type="GO" id="GO:0006428">
    <property type="term" value="P:isoleucyl-tRNA aminoacylation"/>
    <property type="evidence" value="ECO:0007669"/>
    <property type="project" value="InterPro"/>
</dbReference>
<dbReference type="Gene3D" id="3.40.50.620">
    <property type="entry name" value="HUPs"/>
    <property type="match status" value="2"/>
</dbReference>
<dbReference type="OrthoDB" id="10264412at2759"/>
<keyword evidence="8 12" id="KW-0030">Aminoacyl-tRNA synthetase</keyword>
<keyword evidence="6 12" id="KW-0067">ATP-binding</keyword>
<dbReference type="InterPro" id="IPR014729">
    <property type="entry name" value="Rossmann-like_a/b/a_fold"/>
</dbReference>
<dbReference type="EC" id="6.1.1.5" evidence="3"/>
<evidence type="ECO:0000256" key="11">
    <source>
        <dbReference type="ARBA" id="ARBA00068280"/>
    </source>
</evidence>
<dbReference type="HAMAP" id="MF_02002">
    <property type="entry name" value="Ile_tRNA_synth_type1"/>
    <property type="match status" value="1"/>
</dbReference>
<keyword evidence="5 12" id="KW-0547">Nucleotide-binding</keyword>
<dbReference type="InterPro" id="IPR001412">
    <property type="entry name" value="aa-tRNA-synth_I_CS"/>
</dbReference>
<keyword evidence="4 12" id="KW-0436">Ligase</keyword>
<dbReference type="InterPro" id="IPR009080">
    <property type="entry name" value="tRNAsynth_Ia_anticodon-bd"/>
</dbReference>
<evidence type="ECO:0000256" key="5">
    <source>
        <dbReference type="ARBA" id="ARBA00022741"/>
    </source>
</evidence>
<sequence length="1040" mass="117040">MIARVTVCPPILLSKCTPRAYISRRNPFSSAVRLSDEAPSTGEAPLDSKAFSKTLLLPKTSFPLWSNPLEVEDQYRSLTCDGLYRWQWDNNAKGPLFVLHDGPPYANGDLHMGHALNKILKDIINRYHVSLGHKVHYVPGWDCHGLPIENKALQDLNRSFSTLSPGDIRNAARDTALREISSQKSQFQALGIMADWSSEERTYRTLDHRYEMRQLRIFQKMVEKGMIYRHYRPVHYSPSSRSALAEAELVYKDDHVSHSVFVKFQVDKDSPIQSDTLKQLLATETTVNLLVWTTTPWTLTANMGIAINPELTYAAVKTIEKEPKGDVIIVSYDRLEHLSPVIGQTDLLMTFQGSELIDVPYTPIFSKLAPASEPLKIISASHVTAESGTGLVHCAPAHGAEDYHAFLSLGLISTSHNIICHVDRKGQFNRDVADVVGDDAAGKLVGRTVLTDGSRAVVELLREMGSLVKIQRIKHRYPYDWKTNEPIIVTATSQWFANLDDIKDKALAALENVSFFPPVSQNRLESFVRSRSEWCISRQRVWGVPIPSLHHFEKDTAILDSPTLEHILSVLEEKGVAHWWDGPVEDFLTPSLLQQAPASSWRKGTDTMDVWFDSGTSWSMLPEIDVGKDDTTGRKFHADLCLEGSDQHRGWFQSQLLTSIGAAPADSDLASPYGTLITHGMVLDEKGKKMSKSLGNIISPLTVVNGGKDKKLEPAYGSDVLRLWVATVDYWRDMSIGPTVLAQVAESMRKIRNSARFCLGNIGDNKKFKRVPREKMGLAERYVMHELYQLEQTALEGYASYNFLKVVNALSHFANITLSSLYFDITKDCLYADTAGGGQRRAVMTVLEHILITMTKVMAPILPHLAEEIHANWQADSRSVFTTPWTPLDPQWQDLHASQDMTSLLVVRDAALALLEHARGKKDMKSSLEAEIDIIFPENISPGQNEFLDIIRREEKFLKTLFIVSDALIVEEEYVGSYDNPGYAPTWLYVINIGIPGLHEDVRLNLHVRSAILQKCPRCWTYTRQKEQAVCKRCKKVLRQ</sequence>
<dbReference type="InterPro" id="IPR009008">
    <property type="entry name" value="Val/Leu/Ile-tRNA-synth_edit"/>
</dbReference>
<evidence type="ECO:0000259" key="14">
    <source>
        <dbReference type="Pfam" id="PF08264"/>
    </source>
</evidence>
<reference evidence="15 16" key="1">
    <citation type="submission" date="2014-04" db="EMBL/GenBank/DDBJ databases">
        <authorList>
            <consortium name="DOE Joint Genome Institute"/>
            <person name="Kuo A."/>
            <person name="Kohler A."/>
            <person name="Nagy L.G."/>
            <person name="Floudas D."/>
            <person name="Copeland A."/>
            <person name="Barry K.W."/>
            <person name="Cichocki N."/>
            <person name="Veneault-Fourrey C."/>
            <person name="LaButti K."/>
            <person name="Lindquist E.A."/>
            <person name="Lipzen A."/>
            <person name="Lundell T."/>
            <person name="Morin E."/>
            <person name="Murat C."/>
            <person name="Sun H."/>
            <person name="Tunlid A."/>
            <person name="Henrissat B."/>
            <person name="Grigoriev I.V."/>
            <person name="Hibbett D.S."/>
            <person name="Martin F."/>
            <person name="Nordberg H.P."/>
            <person name="Cantor M.N."/>
            <person name="Hua S.X."/>
        </authorList>
    </citation>
    <scope>NUCLEOTIDE SEQUENCE [LARGE SCALE GENOMIC DNA]</scope>
    <source>
        <strain evidence="15 16">LaAM-08-1</strain>
    </source>
</reference>
<name>A0A0C9XD90_9AGAR</name>
<dbReference type="SUPFAM" id="SSF52374">
    <property type="entry name" value="Nucleotidylyl transferase"/>
    <property type="match status" value="1"/>
</dbReference>
<protein>
    <recommendedName>
        <fullName evidence="11">Isoleucine--tRNA ligase, mitochondrial</fullName>
        <ecNumber evidence="3">6.1.1.5</ecNumber>
    </recommendedName>
    <alternativeName>
        <fullName evidence="9">Isoleucyl-tRNA synthetase</fullName>
    </alternativeName>
</protein>
<feature type="domain" description="Aminoacyl-tRNA synthetase class Ia" evidence="13">
    <location>
        <begin position="81"/>
        <end position="736"/>
    </location>
</feature>
<dbReference type="AlphaFoldDB" id="A0A0C9XD90"/>
<dbReference type="InterPro" id="IPR033708">
    <property type="entry name" value="Anticodon_Ile_BEm"/>
</dbReference>
<dbReference type="PANTHER" id="PTHR42765">
    <property type="entry name" value="SOLEUCYL-TRNA SYNTHETASE"/>
    <property type="match status" value="1"/>
</dbReference>
<evidence type="ECO:0000313" key="15">
    <source>
        <dbReference type="EMBL" id="KIK02846.1"/>
    </source>
</evidence>
<evidence type="ECO:0000256" key="3">
    <source>
        <dbReference type="ARBA" id="ARBA00013165"/>
    </source>
</evidence>
<feature type="domain" description="Methionyl/Valyl/Leucyl/Isoleucyl-tRNA synthetase anticodon-binding" evidence="14">
    <location>
        <begin position="780"/>
        <end position="933"/>
    </location>
</feature>
<dbReference type="PROSITE" id="PS00178">
    <property type="entry name" value="AA_TRNA_LIGASE_I"/>
    <property type="match status" value="1"/>
</dbReference>
<dbReference type="GO" id="GO:0032543">
    <property type="term" value="P:mitochondrial translation"/>
    <property type="evidence" value="ECO:0007669"/>
    <property type="project" value="TreeGrafter"/>
</dbReference>
<dbReference type="FunFam" id="3.40.50.620:FF:000111">
    <property type="entry name" value="Mitochondrial isoleucyl-tRNA synthetase"/>
    <property type="match status" value="1"/>
</dbReference>
<accession>A0A0C9XD90</accession>
<dbReference type="EMBL" id="KN838587">
    <property type="protein sequence ID" value="KIK02846.1"/>
    <property type="molecule type" value="Genomic_DNA"/>
</dbReference>
<dbReference type="InterPro" id="IPR002301">
    <property type="entry name" value="Ile-tRNA-ligase"/>
</dbReference>